<keyword evidence="1" id="KW-1133">Transmembrane helix</keyword>
<feature type="transmembrane region" description="Helical" evidence="1">
    <location>
        <begin position="40"/>
        <end position="59"/>
    </location>
</feature>
<dbReference type="Proteomes" id="UP000036850">
    <property type="component" value="Unassembled WGS sequence"/>
</dbReference>
<gene>
    <name evidence="2" type="ORF">AC626_16830</name>
</gene>
<reference evidence="3" key="1">
    <citation type="submission" date="2015-07" db="EMBL/GenBank/DDBJ databases">
        <title>Draft genome sequence of a Pseudoalteromonas rubra strain, OCN096, isolated from Kaneohe Bay, Oahu, Hawaii.</title>
        <authorList>
            <person name="Beurmann S."/>
            <person name="Ushijima B."/>
            <person name="Belcaid M."/>
            <person name="Callahan S.M."/>
            <person name="Aeby G.S."/>
        </authorList>
    </citation>
    <scope>NUCLEOTIDE SEQUENCE [LARGE SCALE GENOMIC DNA]</scope>
    <source>
        <strain evidence="3">OCN096</strain>
    </source>
</reference>
<dbReference type="OrthoDB" id="7860961at2"/>
<proteinExistence type="predicted"/>
<dbReference type="EMBL" id="LFZX01000148">
    <property type="protein sequence ID" value="KNC66448.1"/>
    <property type="molecule type" value="Genomic_DNA"/>
</dbReference>
<feature type="transmembrane region" description="Helical" evidence="1">
    <location>
        <begin position="71"/>
        <end position="89"/>
    </location>
</feature>
<feature type="transmembrane region" description="Helical" evidence="1">
    <location>
        <begin position="95"/>
        <end position="113"/>
    </location>
</feature>
<protein>
    <recommendedName>
        <fullName evidence="4">DUF1360 domain-containing protein</fullName>
    </recommendedName>
</protein>
<keyword evidence="1" id="KW-0812">Transmembrane</keyword>
<sequence>MTFSLVLIGLSVHVLLWEKLPDWGTWFKTLVARLPAPLAYLYTAWHCPYCFGFWIALLLQQLTGIYTLPELSSLTATFGATGTVLSMSLDALATALLIMVGSLALKALALPAIKGHELTMAFKAGLSETQAKSSQEHTHDNA</sequence>
<accession>A0A0L0ERB9</accession>
<evidence type="ECO:0000313" key="3">
    <source>
        <dbReference type="Proteomes" id="UP000036850"/>
    </source>
</evidence>
<organism evidence="2 3">
    <name type="scientific">Pseudoalteromonas rubra</name>
    <dbReference type="NCBI Taxonomy" id="43658"/>
    <lineage>
        <taxon>Bacteria</taxon>
        <taxon>Pseudomonadati</taxon>
        <taxon>Pseudomonadota</taxon>
        <taxon>Gammaproteobacteria</taxon>
        <taxon>Alteromonadales</taxon>
        <taxon>Pseudoalteromonadaceae</taxon>
        <taxon>Pseudoalteromonas</taxon>
    </lineage>
</organism>
<dbReference type="AlphaFoldDB" id="A0A0L0ERB9"/>
<evidence type="ECO:0000313" key="2">
    <source>
        <dbReference type="EMBL" id="KNC66448.1"/>
    </source>
</evidence>
<keyword evidence="1" id="KW-0472">Membrane</keyword>
<evidence type="ECO:0000256" key="1">
    <source>
        <dbReference type="SAM" id="Phobius"/>
    </source>
</evidence>
<dbReference type="PATRIC" id="fig|43658.6.peg.1241"/>
<evidence type="ECO:0008006" key="4">
    <source>
        <dbReference type="Google" id="ProtNLM"/>
    </source>
</evidence>
<name>A0A0L0ERB9_9GAMM</name>
<comment type="caution">
    <text evidence="2">The sequence shown here is derived from an EMBL/GenBank/DDBJ whole genome shotgun (WGS) entry which is preliminary data.</text>
</comment>